<evidence type="ECO:0000256" key="10">
    <source>
        <dbReference type="RuleBase" id="RU000488"/>
    </source>
</evidence>
<feature type="transmembrane region" description="Helical" evidence="11">
    <location>
        <begin position="293"/>
        <end position="315"/>
    </location>
</feature>
<dbReference type="OrthoDB" id="250329at2759"/>
<feature type="repeat" description="Solcar" evidence="9">
    <location>
        <begin position="233"/>
        <end position="322"/>
    </location>
</feature>
<dbReference type="AlphaFoldDB" id="A0A5N7CGF1"/>
<evidence type="ECO:0000256" key="6">
    <source>
        <dbReference type="ARBA" id="ARBA00022792"/>
    </source>
</evidence>
<dbReference type="InterPro" id="IPR018108">
    <property type="entry name" value="MCP_transmembrane"/>
</dbReference>
<evidence type="ECO:0000256" key="7">
    <source>
        <dbReference type="ARBA" id="ARBA00022989"/>
    </source>
</evidence>
<keyword evidence="12" id="KW-0732">Signal</keyword>
<accession>A0A5N7CGF1</accession>
<comment type="subcellular location">
    <subcellularLocation>
        <location evidence="1">Membrane</location>
        <topology evidence="1">Multi-pass membrane protein</topology>
    </subcellularLocation>
</comment>
<evidence type="ECO:0000256" key="2">
    <source>
        <dbReference type="ARBA" id="ARBA00006375"/>
    </source>
</evidence>
<keyword evidence="7 11" id="KW-1133">Transmembrane helix</keyword>
<sequence length="335" mass="36092">MPADALSILLSSTGASLALDLFVHPLDTIKTRIQSREYANFLRANVGTSVWRHPAIFRGLYQGIGSVIAASFPAAGAFFITYEYAQSRLKVLHQKLGTDESGSAQFISDLCAASAADLAACVVFAPADALKHNAQMIQSAQPDASGRVARARPGGIAQKATTLALQKFINSPRQLWSGYPALVAHSLPLSAIQMPLYEVFKHHITDYRFGARERALETPRDYGTKKTHMTIGEASTTAALSAAVAGGIASVLTAPMDVVCTRIMIDAADTNAPQKKRIANVAREIIRTDGLRGLFRGCAIHSFMLAAGSGLYFGLYEGTKYWLNSDSMENHLMLE</sequence>
<dbReference type="Gene3D" id="1.50.40.10">
    <property type="entry name" value="Mitochondrial carrier domain"/>
    <property type="match status" value="2"/>
</dbReference>
<feature type="repeat" description="Solcar" evidence="9">
    <location>
        <begin position="6"/>
        <end position="88"/>
    </location>
</feature>
<feature type="chain" id="PRO_5024923286" evidence="12">
    <location>
        <begin position="19"/>
        <end position="335"/>
    </location>
</feature>
<dbReference type="SUPFAM" id="SSF103506">
    <property type="entry name" value="Mitochondrial carrier"/>
    <property type="match status" value="1"/>
</dbReference>
<organism evidence="13">
    <name type="scientific">Petromyces alliaceus</name>
    <name type="common">Aspergillus alliaceus</name>
    <dbReference type="NCBI Taxonomy" id="209559"/>
    <lineage>
        <taxon>Eukaryota</taxon>
        <taxon>Fungi</taxon>
        <taxon>Dikarya</taxon>
        <taxon>Ascomycota</taxon>
        <taxon>Pezizomycotina</taxon>
        <taxon>Eurotiomycetes</taxon>
        <taxon>Eurotiomycetidae</taxon>
        <taxon>Eurotiales</taxon>
        <taxon>Aspergillaceae</taxon>
        <taxon>Aspergillus</taxon>
        <taxon>Aspergillus subgen. Circumdati</taxon>
    </lineage>
</organism>
<evidence type="ECO:0000256" key="8">
    <source>
        <dbReference type="ARBA" id="ARBA00023136"/>
    </source>
</evidence>
<dbReference type="EMBL" id="ML735231">
    <property type="protein sequence ID" value="KAE8393261.1"/>
    <property type="molecule type" value="Genomic_DNA"/>
</dbReference>
<keyword evidence="6" id="KW-0496">Mitochondrion</keyword>
<evidence type="ECO:0000256" key="4">
    <source>
        <dbReference type="ARBA" id="ARBA00022692"/>
    </source>
</evidence>
<evidence type="ECO:0000256" key="3">
    <source>
        <dbReference type="ARBA" id="ARBA00022448"/>
    </source>
</evidence>
<evidence type="ECO:0000256" key="5">
    <source>
        <dbReference type="ARBA" id="ARBA00022737"/>
    </source>
</evidence>
<evidence type="ECO:0000256" key="12">
    <source>
        <dbReference type="SAM" id="SignalP"/>
    </source>
</evidence>
<dbReference type="Pfam" id="PF00153">
    <property type="entry name" value="Mito_carr"/>
    <property type="match status" value="3"/>
</dbReference>
<dbReference type="GO" id="GO:0016020">
    <property type="term" value="C:membrane"/>
    <property type="evidence" value="ECO:0007669"/>
    <property type="project" value="UniProtKB-SubCell"/>
</dbReference>
<dbReference type="Proteomes" id="UP000326877">
    <property type="component" value="Unassembled WGS sequence"/>
</dbReference>
<reference evidence="13" key="1">
    <citation type="submission" date="2019-04" db="EMBL/GenBank/DDBJ databases">
        <title>Friends and foes A comparative genomics studyof 23 Aspergillus species from section Flavi.</title>
        <authorList>
            <consortium name="DOE Joint Genome Institute"/>
            <person name="Kjaerbolling I."/>
            <person name="Vesth T."/>
            <person name="Frisvad J.C."/>
            <person name="Nybo J.L."/>
            <person name="Theobald S."/>
            <person name="Kildgaard S."/>
            <person name="Isbrandt T."/>
            <person name="Kuo A."/>
            <person name="Sato A."/>
            <person name="Lyhne E.K."/>
            <person name="Kogle M.E."/>
            <person name="Wiebenga A."/>
            <person name="Kun R.S."/>
            <person name="Lubbers R.J."/>
            <person name="Makela M.R."/>
            <person name="Barry K."/>
            <person name="Chovatia M."/>
            <person name="Clum A."/>
            <person name="Daum C."/>
            <person name="Haridas S."/>
            <person name="He G."/>
            <person name="LaButti K."/>
            <person name="Lipzen A."/>
            <person name="Mondo S."/>
            <person name="Riley R."/>
            <person name="Salamov A."/>
            <person name="Simmons B.A."/>
            <person name="Magnuson J.K."/>
            <person name="Henrissat B."/>
            <person name="Mortensen U.H."/>
            <person name="Larsen T.O."/>
            <person name="Devries R.P."/>
            <person name="Grigoriev I.V."/>
            <person name="Machida M."/>
            <person name="Baker S.E."/>
            <person name="Andersen M.R."/>
        </authorList>
    </citation>
    <scope>NUCLEOTIDE SEQUENCE [LARGE SCALE GENOMIC DNA]</scope>
    <source>
        <strain evidence="13">IBT 14317</strain>
    </source>
</reference>
<dbReference type="PROSITE" id="PS50920">
    <property type="entry name" value="SOLCAR"/>
    <property type="match status" value="3"/>
</dbReference>
<keyword evidence="5" id="KW-0677">Repeat</keyword>
<feature type="signal peptide" evidence="12">
    <location>
        <begin position="1"/>
        <end position="18"/>
    </location>
</feature>
<feature type="repeat" description="Solcar" evidence="9">
    <location>
        <begin position="104"/>
        <end position="203"/>
    </location>
</feature>
<keyword evidence="3 10" id="KW-0813">Transport</keyword>
<proteinExistence type="inferred from homology"/>
<evidence type="ECO:0000256" key="11">
    <source>
        <dbReference type="SAM" id="Phobius"/>
    </source>
</evidence>
<feature type="transmembrane region" description="Helical" evidence="11">
    <location>
        <begin position="60"/>
        <end position="85"/>
    </location>
</feature>
<evidence type="ECO:0000256" key="9">
    <source>
        <dbReference type="PROSITE-ProRule" id="PRU00282"/>
    </source>
</evidence>
<keyword evidence="6" id="KW-0999">Mitochondrion inner membrane</keyword>
<dbReference type="InterPro" id="IPR023395">
    <property type="entry name" value="MCP_dom_sf"/>
</dbReference>
<keyword evidence="8 9" id="KW-0472">Membrane</keyword>
<keyword evidence="4 9" id="KW-0812">Transmembrane</keyword>
<evidence type="ECO:0000313" key="13">
    <source>
        <dbReference type="EMBL" id="KAE8393261.1"/>
    </source>
</evidence>
<protein>
    <submittedName>
        <fullName evidence="13">Mitochondrial carrier domain-containing protein</fullName>
    </submittedName>
</protein>
<name>A0A5N7CGF1_PETAA</name>
<gene>
    <name evidence="13" type="ORF">BDV23DRAFT_180861</name>
</gene>
<evidence type="ECO:0000256" key="1">
    <source>
        <dbReference type="ARBA" id="ARBA00004141"/>
    </source>
</evidence>
<dbReference type="PANTHER" id="PTHR45667">
    <property type="entry name" value="S-ADENOSYLMETHIONINE MITOCHONDRIAL CARRIER PROTEIN"/>
    <property type="match status" value="1"/>
</dbReference>
<comment type="similarity">
    <text evidence="2 10">Belongs to the mitochondrial carrier (TC 2.A.29) family.</text>
</comment>